<comment type="caution">
    <text evidence="1">The sequence shown here is derived from an EMBL/GenBank/DDBJ whole genome shotgun (WGS) entry which is preliminary data.</text>
</comment>
<proteinExistence type="predicted"/>
<sequence length="169" mass="19488">MSNKYLDHLQVLVEDDANRQLINGMNQHHSLQPRRLQVLPPAGGWKFVLDTLTDPATIREITDFGKRHLLLLIDFDDQFADRWALYEKHKAAMIPDVSNRIYLLGCLHEPEKLKAAFNHGKSFEQLGRELSDDCAPPPAQNLWQHAHLQHNAIELNRLVTQVKPFLFTP</sequence>
<organism evidence="1 2">
    <name type="scientific">Dyella flagellata</name>
    <dbReference type="NCBI Taxonomy" id="1867833"/>
    <lineage>
        <taxon>Bacteria</taxon>
        <taxon>Pseudomonadati</taxon>
        <taxon>Pseudomonadota</taxon>
        <taxon>Gammaproteobacteria</taxon>
        <taxon>Lysobacterales</taxon>
        <taxon>Rhodanobacteraceae</taxon>
        <taxon>Dyella</taxon>
    </lineage>
</organism>
<dbReference type="RefSeq" id="WP_284333035.1">
    <property type="nucleotide sequence ID" value="NZ_BSOA01000039.1"/>
</dbReference>
<protein>
    <submittedName>
        <fullName evidence="1">Uncharacterized protein</fullName>
    </submittedName>
</protein>
<name>A0ABQ5XEF7_9GAMM</name>
<dbReference type="EMBL" id="BSOA01000039">
    <property type="protein sequence ID" value="GLQ89596.1"/>
    <property type="molecule type" value="Genomic_DNA"/>
</dbReference>
<evidence type="ECO:0000313" key="1">
    <source>
        <dbReference type="EMBL" id="GLQ89596.1"/>
    </source>
</evidence>
<gene>
    <name evidence="1" type="ORF">GCM10007898_31710</name>
</gene>
<keyword evidence="2" id="KW-1185">Reference proteome</keyword>
<evidence type="ECO:0000313" key="2">
    <source>
        <dbReference type="Proteomes" id="UP001156627"/>
    </source>
</evidence>
<accession>A0ABQ5XEF7</accession>
<dbReference type="Proteomes" id="UP001156627">
    <property type="component" value="Unassembled WGS sequence"/>
</dbReference>
<reference evidence="2" key="1">
    <citation type="journal article" date="2019" name="Int. J. Syst. Evol. Microbiol.">
        <title>The Global Catalogue of Microorganisms (GCM) 10K type strain sequencing project: providing services to taxonomists for standard genome sequencing and annotation.</title>
        <authorList>
            <consortium name="The Broad Institute Genomics Platform"/>
            <consortium name="The Broad Institute Genome Sequencing Center for Infectious Disease"/>
            <person name="Wu L."/>
            <person name="Ma J."/>
        </authorList>
    </citation>
    <scope>NUCLEOTIDE SEQUENCE [LARGE SCALE GENOMIC DNA]</scope>
    <source>
        <strain evidence="2">NBRC 111981</strain>
    </source>
</reference>